<accession>A0A9W6IM09</accession>
<keyword evidence="1" id="KW-1133">Transmembrane helix</keyword>
<evidence type="ECO:0000256" key="1">
    <source>
        <dbReference type="SAM" id="Phobius"/>
    </source>
</evidence>
<comment type="caution">
    <text evidence="2">The sequence shown here is derived from an EMBL/GenBank/DDBJ whole genome shotgun (WGS) entry which is preliminary data.</text>
</comment>
<reference evidence="2" key="2">
    <citation type="submission" date="2023-01" db="EMBL/GenBank/DDBJ databases">
        <authorList>
            <person name="Sun Q."/>
            <person name="Evtushenko L."/>
        </authorList>
    </citation>
    <scope>NUCLEOTIDE SEQUENCE</scope>
    <source>
        <strain evidence="2">VKM B-1513</strain>
    </source>
</reference>
<feature type="transmembrane region" description="Helical" evidence="1">
    <location>
        <begin position="49"/>
        <end position="67"/>
    </location>
</feature>
<feature type="transmembrane region" description="Helical" evidence="1">
    <location>
        <begin position="12"/>
        <end position="37"/>
    </location>
</feature>
<protein>
    <submittedName>
        <fullName evidence="2">Uncharacterized protein</fullName>
    </submittedName>
</protein>
<sequence>MTTLPLEFQLALVSFATALLIGGPVTLIGASNLATAARMAGGVVLRRRMMSGLAVTLASGAGLASAWPF</sequence>
<organism evidence="2 3">
    <name type="scientific">Maricaulis virginensis</name>
    <dbReference type="NCBI Taxonomy" id="144022"/>
    <lineage>
        <taxon>Bacteria</taxon>
        <taxon>Pseudomonadati</taxon>
        <taxon>Pseudomonadota</taxon>
        <taxon>Alphaproteobacteria</taxon>
        <taxon>Maricaulales</taxon>
        <taxon>Maricaulaceae</taxon>
        <taxon>Maricaulis</taxon>
    </lineage>
</organism>
<dbReference type="RefSeq" id="WP_271187135.1">
    <property type="nucleotide sequence ID" value="NZ_BSFE01000006.1"/>
</dbReference>
<dbReference type="Proteomes" id="UP001143486">
    <property type="component" value="Unassembled WGS sequence"/>
</dbReference>
<keyword evidence="1" id="KW-0812">Transmembrane</keyword>
<proteinExistence type="predicted"/>
<keyword evidence="1" id="KW-0472">Membrane</keyword>
<name>A0A9W6IM09_9PROT</name>
<gene>
    <name evidence="2" type="ORF">GCM10017621_22810</name>
</gene>
<dbReference type="AlphaFoldDB" id="A0A9W6IM09"/>
<evidence type="ECO:0000313" key="3">
    <source>
        <dbReference type="Proteomes" id="UP001143486"/>
    </source>
</evidence>
<reference evidence="2" key="1">
    <citation type="journal article" date="2014" name="Int. J. Syst. Evol. Microbiol.">
        <title>Complete genome sequence of Corynebacterium casei LMG S-19264T (=DSM 44701T), isolated from a smear-ripened cheese.</title>
        <authorList>
            <consortium name="US DOE Joint Genome Institute (JGI-PGF)"/>
            <person name="Walter F."/>
            <person name="Albersmeier A."/>
            <person name="Kalinowski J."/>
            <person name="Ruckert C."/>
        </authorList>
    </citation>
    <scope>NUCLEOTIDE SEQUENCE</scope>
    <source>
        <strain evidence="2">VKM B-1513</strain>
    </source>
</reference>
<evidence type="ECO:0000313" key="2">
    <source>
        <dbReference type="EMBL" id="GLK52773.1"/>
    </source>
</evidence>
<dbReference type="EMBL" id="BSFE01000006">
    <property type="protein sequence ID" value="GLK52773.1"/>
    <property type="molecule type" value="Genomic_DNA"/>
</dbReference>
<keyword evidence="3" id="KW-1185">Reference proteome</keyword>